<reference evidence="1 2" key="1">
    <citation type="submission" date="2016-11" db="EMBL/GenBank/DDBJ databases">
        <authorList>
            <person name="Jaros S."/>
            <person name="Januszkiewicz K."/>
            <person name="Wedrychowicz H."/>
        </authorList>
    </citation>
    <scope>NUCLEOTIDE SEQUENCE [LARGE SCALE GENOMIC DNA]</scope>
    <source>
        <strain evidence="1 2">DSM 3089</strain>
    </source>
</reference>
<gene>
    <name evidence="1" type="ORF">SAMN02745196_02690</name>
</gene>
<organism evidence="1 2">
    <name type="scientific">Clostridium collagenovorans DSM 3089</name>
    <dbReference type="NCBI Taxonomy" id="1121306"/>
    <lineage>
        <taxon>Bacteria</taxon>
        <taxon>Bacillati</taxon>
        <taxon>Bacillota</taxon>
        <taxon>Clostridia</taxon>
        <taxon>Eubacteriales</taxon>
        <taxon>Clostridiaceae</taxon>
        <taxon>Clostridium</taxon>
    </lineage>
</organism>
<sequence length="588" mass="66346">MGIKKKRKVNIITFIVSITLFIGIFSETAMAQNIGVLHTTLLSNVPLYCEAKLAALPDSKYEGKEILAITIDNSDSSKCDLSEVYYSIYDGRSFAVPMAIEQDGTWDMEPFLYSNEEVLIAWTDATMKLVESPIGYDIASAMRISLSIYDPITLTMKPPISNISYYGSDNISTYNPRITKVGDEILVSWVVCNNILNDTNAYGIEGMYYNPETNTFYSENNTEVTNGNLVPMIFAKECSYISNYSISEIKGEVVTMFEESVDQTTHISDVMFDKVIKKIYPFFSEKYKDSIIKISTNKGNTVTDLTDGDSYSSIIESDNSMLLYYNKNKIYSINNVLSSVESGGVSETGDARYTIVSQNGVPTYLTAMKYEPFTTSEYQSEIIIDGKTYVKIDDEKWMDESGDIRTINKEHIYFYYVNFEESKLDLLSQKLYKENQMVFPCPPSFIINESNELVCTYTMNVIESGCNSSSNLLRYSKCDEEYLMSANYSVVDEAIRKAYSINMNNYINFSAVIDAINAVVRDKHYTEQDIVNGYAIAIENAINTQLKPADYSKVDAVIEKANDLRKEDYKDFSAVTAAINGVIRGKDI</sequence>
<feature type="non-terminal residue" evidence="1">
    <location>
        <position position="588"/>
    </location>
</feature>
<proteinExistence type="predicted"/>
<dbReference type="Proteomes" id="UP000184526">
    <property type="component" value="Unassembled WGS sequence"/>
</dbReference>
<name>A0A1M5Y6Y3_9CLOT</name>
<dbReference type="RefSeq" id="WP_341465252.1">
    <property type="nucleotide sequence ID" value="NZ_FQXP01000012.1"/>
</dbReference>
<dbReference type="STRING" id="1121306.SAMN02745196_02690"/>
<dbReference type="EMBL" id="FQXP01000012">
    <property type="protein sequence ID" value="SHI07851.1"/>
    <property type="molecule type" value="Genomic_DNA"/>
</dbReference>
<evidence type="ECO:0000313" key="1">
    <source>
        <dbReference type="EMBL" id="SHI07851.1"/>
    </source>
</evidence>
<accession>A0A1M5Y6Y3</accession>
<protein>
    <submittedName>
        <fullName evidence="1">Uncharacterized protein</fullName>
    </submittedName>
</protein>
<keyword evidence="2" id="KW-1185">Reference proteome</keyword>
<dbReference type="Gene3D" id="1.20.1270.90">
    <property type="entry name" value="AF1782-like"/>
    <property type="match status" value="1"/>
</dbReference>
<evidence type="ECO:0000313" key="2">
    <source>
        <dbReference type="Proteomes" id="UP000184526"/>
    </source>
</evidence>
<dbReference type="AlphaFoldDB" id="A0A1M5Y6Y3"/>